<name>A0A194V779_CYTMA</name>
<keyword evidence="3 5" id="KW-0378">Hydrolase</keyword>
<evidence type="ECO:0000313" key="9">
    <source>
        <dbReference type="Proteomes" id="UP000078576"/>
    </source>
</evidence>
<dbReference type="STRING" id="694573.A0A194V779"/>
<feature type="compositionally biased region" description="Basic and acidic residues" evidence="6">
    <location>
        <begin position="13"/>
        <end position="31"/>
    </location>
</feature>
<keyword evidence="9" id="KW-1185">Reference proteome</keyword>
<keyword evidence="2 5" id="KW-0645">Protease</keyword>
<evidence type="ECO:0000256" key="2">
    <source>
        <dbReference type="ARBA" id="ARBA00022670"/>
    </source>
</evidence>
<dbReference type="PRINTS" id="PR00723">
    <property type="entry name" value="SUBTILISIN"/>
</dbReference>
<dbReference type="EMBL" id="KN714736">
    <property type="protein sequence ID" value="KUI59785.1"/>
    <property type="molecule type" value="Genomic_DNA"/>
</dbReference>
<feature type="active site" description="Charge relay system" evidence="5">
    <location>
        <position position="623"/>
    </location>
</feature>
<dbReference type="PANTHER" id="PTHR43806:SF58">
    <property type="entry name" value="ALKALINE PROTEASE 1-RELATED"/>
    <property type="match status" value="1"/>
</dbReference>
<feature type="domain" description="Peptidase S8/S53" evidence="7">
    <location>
        <begin position="572"/>
        <end position="784"/>
    </location>
</feature>
<dbReference type="PROSITE" id="PS51892">
    <property type="entry name" value="SUBTILASE"/>
    <property type="match status" value="1"/>
</dbReference>
<accession>A0A194V779</accession>
<evidence type="ECO:0000256" key="6">
    <source>
        <dbReference type="SAM" id="MobiDB-lite"/>
    </source>
</evidence>
<dbReference type="InterPro" id="IPR050131">
    <property type="entry name" value="Peptidase_S8_subtilisin-like"/>
</dbReference>
<evidence type="ECO:0000256" key="4">
    <source>
        <dbReference type="ARBA" id="ARBA00022825"/>
    </source>
</evidence>
<gene>
    <name evidence="8" type="ORF">VP1G_07002</name>
</gene>
<dbReference type="GO" id="GO:0006508">
    <property type="term" value="P:proteolysis"/>
    <property type="evidence" value="ECO:0007669"/>
    <property type="project" value="UniProtKB-KW"/>
</dbReference>
<dbReference type="Gene3D" id="3.40.50.200">
    <property type="entry name" value="Peptidase S8/S53 domain"/>
    <property type="match status" value="1"/>
</dbReference>
<sequence length="797" mass="91118">MSDNSKFQKRKKEVLEGRGGERADQSNDSKDSWQQQIERLLEIAKNIDFHDLSEDDKKSLRNNILNTSLDDQGRTVNRVFLELVRYPDRRSSGQGSIWLEKHTIDLLTWMLKDVQIQRFFNKHIEGPRDEISERLRLHLAIDKNHTGFLACFLGISEDHSLKRLKTGKIMESVEKMNNNKDNSLHLAIKTLHPYASYLARLCSKEALMAKDCNENTPLLLAMDTRHGEKKSVFPDKRYDRDRFTPIDVWNEVKAREDSTDILPELLRTTNADGYSHYSKRCKGFPDPDDDEKKLQQDLKDQIFRHVKCIPNVSMALYGTKDKELCLDMSDSNQSTHDFEKFIKKLTAPDIWTAQDDTGSSWRGLHFEETLFFVHLPDFNYVRLPRPNDGVGRLFAWLKEKGVHTIRRLHIPDSTTNPMSDEIVEDAILNKFTINDLDWRKLDLNLDVILRLESRKYVESLSLYSTGNWSILYHWISPDGLAKFPNLKKVQIAIIQLDPLEGLHGFQARKRHRGLSYKYKTDMEDMKKHNQEQANQVLEHLRDSFDFDDPEFEEYANYFRSLVTEPDPGDADNRIKVAIIDNGVDGIRASVKAMIAKGISYVAGGPYTPDQVETLPWWMVADPHGTHMASLVGQINQYCRLYIARVGKGRTDILIENAVKAINWALDQEVDIISISWVKYKDHPDLKQAIEKAYQNSKHKALVFCSTADEGAYSGAVWPAEYQEVLRVSATDKYGHLTPRATGLQDVDIQIPGENIEADGPTYMSIKEKTVSGSSVATALAAGVASRPSPCFEPSTAN</sequence>
<dbReference type="InterPro" id="IPR015500">
    <property type="entry name" value="Peptidase_S8_subtilisin-rel"/>
</dbReference>
<dbReference type="InterPro" id="IPR000209">
    <property type="entry name" value="Peptidase_S8/S53_dom"/>
</dbReference>
<dbReference type="SUPFAM" id="SSF52743">
    <property type="entry name" value="Subtilisin-like"/>
    <property type="match status" value="1"/>
</dbReference>
<dbReference type="Proteomes" id="UP000078576">
    <property type="component" value="Unassembled WGS sequence"/>
</dbReference>
<evidence type="ECO:0000256" key="5">
    <source>
        <dbReference type="PROSITE-ProRule" id="PRU01240"/>
    </source>
</evidence>
<evidence type="ECO:0000256" key="3">
    <source>
        <dbReference type="ARBA" id="ARBA00022801"/>
    </source>
</evidence>
<dbReference type="GO" id="GO:0004252">
    <property type="term" value="F:serine-type endopeptidase activity"/>
    <property type="evidence" value="ECO:0007669"/>
    <property type="project" value="UniProtKB-UniRule"/>
</dbReference>
<proteinExistence type="inferred from homology"/>
<evidence type="ECO:0000256" key="1">
    <source>
        <dbReference type="ARBA" id="ARBA00011073"/>
    </source>
</evidence>
<dbReference type="InterPro" id="IPR036852">
    <property type="entry name" value="Peptidase_S8/S53_dom_sf"/>
</dbReference>
<keyword evidence="4 5" id="KW-0720">Serine protease</keyword>
<protein>
    <submittedName>
        <fullName evidence="8">Major intracellular serine protease</fullName>
    </submittedName>
</protein>
<dbReference type="AlphaFoldDB" id="A0A194V779"/>
<evidence type="ECO:0000313" key="8">
    <source>
        <dbReference type="EMBL" id="KUI59785.1"/>
    </source>
</evidence>
<dbReference type="Pfam" id="PF00082">
    <property type="entry name" value="Peptidase_S8"/>
    <property type="match status" value="1"/>
</dbReference>
<feature type="active site" description="Charge relay system" evidence="5">
    <location>
        <position position="580"/>
    </location>
</feature>
<dbReference type="PANTHER" id="PTHR43806">
    <property type="entry name" value="PEPTIDASE S8"/>
    <property type="match status" value="1"/>
</dbReference>
<dbReference type="OrthoDB" id="3565018at2759"/>
<organism evidence="8 9">
    <name type="scientific">Cytospora mali</name>
    <name type="common">Apple Valsa canker fungus</name>
    <name type="synonym">Valsa mali</name>
    <dbReference type="NCBI Taxonomy" id="578113"/>
    <lineage>
        <taxon>Eukaryota</taxon>
        <taxon>Fungi</taxon>
        <taxon>Dikarya</taxon>
        <taxon>Ascomycota</taxon>
        <taxon>Pezizomycotina</taxon>
        <taxon>Sordariomycetes</taxon>
        <taxon>Sordariomycetidae</taxon>
        <taxon>Diaporthales</taxon>
        <taxon>Cytosporaceae</taxon>
        <taxon>Cytospora</taxon>
    </lineage>
</organism>
<reference evidence="9" key="1">
    <citation type="submission" date="2014-12" db="EMBL/GenBank/DDBJ databases">
        <title>Genome Sequence of Valsa Canker Pathogens Uncovers a Specific Adaption of Colonization on Woody Bark.</title>
        <authorList>
            <person name="Yin Z."/>
            <person name="Liu H."/>
            <person name="Gao X."/>
            <person name="Li Z."/>
            <person name="Song N."/>
            <person name="Ke X."/>
            <person name="Dai Q."/>
            <person name="Wu Y."/>
            <person name="Sun Y."/>
            <person name="Xu J.-R."/>
            <person name="Kang Z.K."/>
            <person name="Wang L."/>
            <person name="Huang L."/>
        </authorList>
    </citation>
    <scope>NUCLEOTIDE SEQUENCE [LARGE SCALE GENOMIC DNA]</scope>
    <source>
        <strain evidence="9">SXYL134</strain>
    </source>
</reference>
<evidence type="ECO:0000259" key="7">
    <source>
        <dbReference type="Pfam" id="PF00082"/>
    </source>
</evidence>
<feature type="active site" description="Charge relay system" evidence="5">
    <location>
        <position position="774"/>
    </location>
</feature>
<comment type="similarity">
    <text evidence="1 5">Belongs to the peptidase S8 family.</text>
</comment>
<feature type="region of interest" description="Disordered" evidence="6">
    <location>
        <begin position="1"/>
        <end position="33"/>
    </location>
</feature>